<name>A0A7W0CCR9_9BACT</name>
<evidence type="ECO:0000256" key="3">
    <source>
        <dbReference type="ARBA" id="ARBA00022827"/>
    </source>
</evidence>
<dbReference type="InterPro" id="IPR050097">
    <property type="entry name" value="Ferredoxin-NADP_redctase_2"/>
</dbReference>
<keyword evidence="2" id="KW-0285">Flavoprotein</keyword>
<feature type="domain" description="FAD/NAD(P)-binding" evidence="7">
    <location>
        <begin position="21"/>
        <end position="307"/>
    </location>
</feature>
<dbReference type="PROSITE" id="PS00573">
    <property type="entry name" value="PYRIDINE_REDOX_2"/>
    <property type="match status" value="1"/>
</dbReference>
<dbReference type="InterPro" id="IPR036188">
    <property type="entry name" value="FAD/NAD-bd_sf"/>
</dbReference>
<dbReference type="PRINTS" id="PR00469">
    <property type="entry name" value="PNDRDTASEII"/>
</dbReference>
<dbReference type="PANTHER" id="PTHR48105">
    <property type="entry name" value="THIOREDOXIN REDUCTASE 1-RELATED-RELATED"/>
    <property type="match status" value="1"/>
</dbReference>
<reference evidence="8 9" key="1">
    <citation type="submission" date="2020-07" db="EMBL/GenBank/DDBJ databases">
        <title>Genomic Encyclopedia of Type Strains, Phase IV (KMG-IV): sequencing the most valuable type-strain genomes for metagenomic binning, comparative biology and taxonomic classification.</title>
        <authorList>
            <person name="Goeker M."/>
        </authorList>
    </citation>
    <scope>NUCLEOTIDE SEQUENCE [LARGE SCALE GENOMIC DNA]</scope>
    <source>
        <strain evidence="8 9">DSM 17721</strain>
    </source>
</reference>
<sequence length="322" mass="34606">MTTTQCDTLGNSAYPYEENEYDLVIIGAGPAGMTASIYAIRANMRVLLLDKLSPGGQVINTLEVQNYPGAGIINGAELAIQMFEQTQALGVPFEYATATQILENNGKKQIVCEEGQTFQARAVIIATGTNPRRLGVPGEEKFAGDSIHWCAICDGSQYRCKTVAMIGGGNSAVEESLYLAGIADHLSLITLFDLTADPAACDKLRALPNVTIYECHEILEFIGTNGLEAIRARCTKSGEEITVRTEGAFEYIGLEPKAEAFKNLGILNEHGYIEADSWMETRAGGIFGAGDINSKNLRQIVTACSDGALAAQAAARYIEMMK</sequence>
<comment type="similarity">
    <text evidence="1">Belongs to the class-II pyridine nucleotide-disulfide oxidoreductase family.</text>
</comment>
<evidence type="ECO:0000256" key="6">
    <source>
        <dbReference type="ARBA" id="ARBA00023284"/>
    </source>
</evidence>
<dbReference type="InterPro" id="IPR023753">
    <property type="entry name" value="FAD/NAD-binding_dom"/>
</dbReference>
<dbReference type="InterPro" id="IPR008255">
    <property type="entry name" value="Pyr_nucl-diS_OxRdtase_2_AS"/>
</dbReference>
<keyword evidence="6" id="KW-0676">Redox-active center</keyword>
<keyword evidence="5" id="KW-1015">Disulfide bond</keyword>
<protein>
    <submittedName>
        <fullName evidence="8">Thioredoxin reductase (NADPH)</fullName>
        <ecNumber evidence="8">1.8.1.9</ecNumber>
    </submittedName>
</protein>
<dbReference type="Proteomes" id="UP000525298">
    <property type="component" value="Unassembled WGS sequence"/>
</dbReference>
<dbReference type="EC" id="1.8.1.9" evidence="8"/>
<dbReference type="SUPFAM" id="SSF51905">
    <property type="entry name" value="FAD/NAD(P)-binding domain"/>
    <property type="match status" value="1"/>
</dbReference>
<comment type="caution">
    <text evidence="8">The sequence shown here is derived from an EMBL/GenBank/DDBJ whole genome shotgun (WGS) entry which is preliminary data.</text>
</comment>
<proteinExistence type="inferred from homology"/>
<keyword evidence="9" id="KW-1185">Reference proteome</keyword>
<dbReference type="GO" id="GO:0004791">
    <property type="term" value="F:thioredoxin-disulfide reductase (NADPH) activity"/>
    <property type="evidence" value="ECO:0007669"/>
    <property type="project" value="UniProtKB-EC"/>
</dbReference>
<keyword evidence="3" id="KW-0274">FAD</keyword>
<organism evidence="8 9">
    <name type="scientific">Desulfosalsimonas propionicica</name>
    <dbReference type="NCBI Taxonomy" id="332175"/>
    <lineage>
        <taxon>Bacteria</taxon>
        <taxon>Pseudomonadati</taxon>
        <taxon>Thermodesulfobacteriota</taxon>
        <taxon>Desulfobacteria</taxon>
        <taxon>Desulfobacterales</taxon>
        <taxon>Desulfosalsimonadaceae</taxon>
        <taxon>Desulfosalsimonas</taxon>
    </lineage>
</organism>
<evidence type="ECO:0000256" key="1">
    <source>
        <dbReference type="ARBA" id="ARBA00009333"/>
    </source>
</evidence>
<dbReference type="RefSeq" id="WP_181552860.1">
    <property type="nucleotide sequence ID" value="NZ_JACDUS010000022.1"/>
</dbReference>
<dbReference type="AlphaFoldDB" id="A0A7W0CCR9"/>
<evidence type="ECO:0000313" key="9">
    <source>
        <dbReference type="Proteomes" id="UP000525298"/>
    </source>
</evidence>
<gene>
    <name evidence="8" type="ORF">HNR65_003619</name>
</gene>
<evidence type="ECO:0000256" key="2">
    <source>
        <dbReference type="ARBA" id="ARBA00022630"/>
    </source>
</evidence>
<dbReference type="Pfam" id="PF07992">
    <property type="entry name" value="Pyr_redox_2"/>
    <property type="match status" value="1"/>
</dbReference>
<evidence type="ECO:0000313" key="8">
    <source>
        <dbReference type="EMBL" id="MBA2883257.1"/>
    </source>
</evidence>
<evidence type="ECO:0000256" key="5">
    <source>
        <dbReference type="ARBA" id="ARBA00023157"/>
    </source>
</evidence>
<evidence type="ECO:0000259" key="7">
    <source>
        <dbReference type="Pfam" id="PF07992"/>
    </source>
</evidence>
<evidence type="ECO:0000256" key="4">
    <source>
        <dbReference type="ARBA" id="ARBA00023002"/>
    </source>
</evidence>
<dbReference type="EMBL" id="JACDUS010000022">
    <property type="protein sequence ID" value="MBA2883257.1"/>
    <property type="molecule type" value="Genomic_DNA"/>
</dbReference>
<dbReference type="PRINTS" id="PR00368">
    <property type="entry name" value="FADPNR"/>
</dbReference>
<dbReference type="Gene3D" id="3.50.50.60">
    <property type="entry name" value="FAD/NAD(P)-binding domain"/>
    <property type="match status" value="2"/>
</dbReference>
<accession>A0A7W0CCR9</accession>
<keyword evidence="4 8" id="KW-0560">Oxidoreductase</keyword>